<organism evidence="2 3">
    <name type="scientific">Mucor flavus</name>
    <dbReference type="NCBI Taxonomy" id="439312"/>
    <lineage>
        <taxon>Eukaryota</taxon>
        <taxon>Fungi</taxon>
        <taxon>Fungi incertae sedis</taxon>
        <taxon>Mucoromycota</taxon>
        <taxon>Mucoromycotina</taxon>
        <taxon>Mucoromycetes</taxon>
        <taxon>Mucorales</taxon>
        <taxon>Mucorineae</taxon>
        <taxon>Mucoraceae</taxon>
        <taxon>Mucor</taxon>
    </lineage>
</organism>
<feature type="compositionally biased region" description="Polar residues" evidence="1">
    <location>
        <begin position="1"/>
        <end position="17"/>
    </location>
</feature>
<evidence type="ECO:0000256" key="1">
    <source>
        <dbReference type="SAM" id="MobiDB-lite"/>
    </source>
</evidence>
<proteinExistence type="predicted"/>
<keyword evidence="3" id="KW-1185">Reference proteome</keyword>
<sequence>MSSENEIGSPIQENVFTGSLPETEEFSVESAPVESAPVVRLVRRRANNYSSF</sequence>
<feature type="region of interest" description="Disordered" evidence="1">
    <location>
        <begin position="1"/>
        <end position="29"/>
    </location>
</feature>
<name>A0ABP9YLE9_9FUNG</name>
<comment type="caution">
    <text evidence="2">The sequence shown here is derived from an EMBL/GenBank/DDBJ whole genome shotgun (WGS) entry which is preliminary data.</text>
</comment>
<gene>
    <name evidence="2" type="ORF">MFLAVUS_001055</name>
</gene>
<accession>A0ABP9YLE9</accession>
<reference evidence="2 3" key="1">
    <citation type="submission" date="2024-04" db="EMBL/GenBank/DDBJ databases">
        <title>genome sequences of Mucor flavus KT1a and Helicostylum pulchrum KT1b strains isolated from the surface of a dry-aged beef.</title>
        <authorList>
            <person name="Toyotome T."/>
            <person name="Hosono M."/>
            <person name="Torimaru M."/>
            <person name="Fukuda K."/>
            <person name="Mikami N."/>
        </authorList>
    </citation>
    <scope>NUCLEOTIDE SEQUENCE [LARGE SCALE GENOMIC DNA]</scope>
    <source>
        <strain evidence="2 3">KT1a</strain>
    </source>
</reference>
<protein>
    <submittedName>
        <fullName evidence="2">Uncharacterized protein</fullName>
    </submittedName>
</protein>
<evidence type="ECO:0000313" key="3">
    <source>
        <dbReference type="Proteomes" id="UP001473302"/>
    </source>
</evidence>
<evidence type="ECO:0000313" key="2">
    <source>
        <dbReference type="EMBL" id="GAA5807682.1"/>
    </source>
</evidence>
<dbReference type="EMBL" id="BAABUK010000002">
    <property type="protein sequence ID" value="GAA5807682.1"/>
    <property type="molecule type" value="Genomic_DNA"/>
</dbReference>
<dbReference type="Proteomes" id="UP001473302">
    <property type="component" value="Unassembled WGS sequence"/>
</dbReference>